<name>A0A9W4T4H6_9GLOM</name>
<keyword evidence="3" id="KW-0964">Secreted</keyword>
<dbReference type="Pfam" id="PF20147">
    <property type="entry name" value="Crinkler"/>
    <property type="match status" value="1"/>
</dbReference>
<gene>
    <name evidence="5" type="ORF">FWILDA_LOCUS15092</name>
</gene>
<keyword evidence="6" id="KW-1185">Reference proteome</keyword>
<evidence type="ECO:0000256" key="1">
    <source>
        <dbReference type="ARBA" id="ARBA00004340"/>
    </source>
</evidence>
<comment type="subcellular location">
    <subcellularLocation>
        <location evidence="1">Host cell</location>
    </subcellularLocation>
    <subcellularLocation>
        <location evidence="2">Secreted</location>
    </subcellularLocation>
</comment>
<reference evidence="5" key="1">
    <citation type="submission" date="2022-08" db="EMBL/GenBank/DDBJ databases">
        <authorList>
            <person name="Kallberg Y."/>
            <person name="Tangrot J."/>
            <person name="Rosling A."/>
        </authorList>
    </citation>
    <scope>NUCLEOTIDE SEQUENCE</scope>
    <source>
        <strain evidence="5">Wild A</strain>
    </source>
</reference>
<dbReference type="AlphaFoldDB" id="A0A9W4T4H6"/>
<proteinExistence type="predicted"/>
<comment type="caution">
    <text evidence="5">The sequence shown here is derived from an EMBL/GenBank/DDBJ whole genome shotgun (WGS) entry which is preliminary data.</text>
</comment>
<dbReference type="EMBL" id="CAMKVN010007427">
    <property type="protein sequence ID" value="CAI2191480.1"/>
    <property type="molecule type" value="Genomic_DNA"/>
</dbReference>
<dbReference type="InterPro" id="IPR045379">
    <property type="entry name" value="Crinkler_N"/>
</dbReference>
<protein>
    <submittedName>
        <fullName evidence="5">4595_t:CDS:1</fullName>
    </submittedName>
</protein>
<accession>A0A9W4T4H6</accession>
<feature type="domain" description="Crinkler effector protein N-terminal" evidence="4">
    <location>
        <begin position="6"/>
        <end position="109"/>
    </location>
</feature>
<dbReference type="InterPro" id="IPR027417">
    <property type="entry name" value="P-loop_NTPase"/>
</dbReference>
<evidence type="ECO:0000259" key="4">
    <source>
        <dbReference type="Pfam" id="PF20147"/>
    </source>
</evidence>
<sequence length="457" mass="53415">MSEMFVTILCLVYGESTDHAFEVEISKKASISKLRKEIWKELKSNRNINVKDLILWNVSIPYDNNDAFTFLKLEENEEKKIRKLKFLKKVATELPEESLYSEHIHILVQYPKIHIQNNVKDDNKKILRLSEQLDTLNIYPATFDPKLYEGEDELVSISDDCLACFDVTLSILNVCLLCSPLASGKTTLSTILKKFLIKHKNRKVKIISMLWLNEIDLLSSPTSFDDYWKSQIGRTWTDCINGNESMNILIDEVQILYGHIPFFWNNLKGLMQSAQKNINFSVSIGLKYLRLSWVEYEEFLVKYIHKVQTKEPVYIDDEVKKTIYNISRDHASIIRYTLDLLQNIYCYGQRDAGALLKHLLSAGFHKFISCTCSFYWLQDWKPTKEESDFLRIVLNQCDTDSAFSVNLENFSTIAQKFIHSGLIVHREYDFQFTAPIMRIILGIHLYNVSYDKRFQLL</sequence>
<dbReference type="GO" id="GO:0005576">
    <property type="term" value="C:extracellular region"/>
    <property type="evidence" value="ECO:0007669"/>
    <property type="project" value="UniProtKB-SubCell"/>
</dbReference>
<organism evidence="5 6">
    <name type="scientific">Funneliformis geosporum</name>
    <dbReference type="NCBI Taxonomy" id="1117311"/>
    <lineage>
        <taxon>Eukaryota</taxon>
        <taxon>Fungi</taxon>
        <taxon>Fungi incertae sedis</taxon>
        <taxon>Mucoromycota</taxon>
        <taxon>Glomeromycotina</taxon>
        <taxon>Glomeromycetes</taxon>
        <taxon>Glomerales</taxon>
        <taxon>Glomeraceae</taxon>
        <taxon>Funneliformis</taxon>
    </lineage>
</organism>
<dbReference type="OrthoDB" id="2348800at2759"/>
<dbReference type="Proteomes" id="UP001153678">
    <property type="component" value="Unassembled WGS sequence"/>
</dbReference>
<dbReference type="GO" id="GO:0043657">
    <property type="term" value="C:host cell"/>
    <property type="evidence" value="ECO:0007669"/>
    <property type="project" value="UniProtKB-SubCell"/>
</dbReference>
<evidence type="ECO:0000256" key="3">
    <source>
        <dbReference type="ARBA" id="ARBA00022525"/>
    </source>
</evidence>
<evidence type="ECO:0000313" key="6">
    <source>
        <dbReference type="Proteomes" id="UP001153678"/>
    </source>
</evidence>
<evidence type="ECO:0000313" key="5">
    <source>
        <dbReference type="EMBL" id="CAI2191480.1"/>
    </source>
</evidence>
<evidence type="ECO:0000256" key="2">
    <source>
        <dbReference type="ARBA" id="ARBA00004613"/>
    </source>
</evidence>
<dbReference type="SUPFAM" id="SSF52540">
    <property type="entry name" value="P-loop containing nucleoside triphosphate hydrolases"/>
    <property type="match status" value="1"/>
</dbReference>